<evidence type="ECO:0000256" key="1">
    <source>
        <dbReference type="ARBA" id="ARBA00004251"/>
    </source>
</evidence>
<sequence>MCSILSSSAGNRTTAAPRVRCLPADESALLRLKRSFIISSSSIIAFRSWRAGTDCCSWVGVRCSDADGRVTSLHLGDRGLKSGGLDPALFDLTSLEYLNLAFNDFNWSQLPSSGFEHLNFLANFPNLSVLQLSYNRFHGSIWSKIFWHKKLVTIDLYGNLEISGSLPNFSTGTSLENLDIGKTNFSGIILTSVSNLVHLKRLGLGASSFMGDLPTSIGNLKSLENMFEGSLPIPQGSAIRLDYSNNRFLSVPYNFSSHLSDVFLFKVSRNNLPGEHLSSFCGGTSIRLLDLSYNNFKGSIPSCLVENVNELQSLDLKGNQFRGEFPDSFKDGCSLEALDLSGNCIEGQLPRSLVACRNLEILDAAKNQIIDTFPCWMSTLHKLEVLVLKSNKFFGQVAQFLAEEKAVCAFPSATIIDISSNNCTGILPQDQWFKNLMSMTVRDPNMPFTMGHEVPKSTTSYKYTTAITYKGYGTTFAKIPAALVVIDFSDNGFQGSIPEAIGELGLLHQLNLSHNSLTGPIPSQLNQLNQLEALDLSTNKLSGEIPQALASMDFLTTLNLSNNELVGRIPNSPHFLTFSNGSVFGNDGLCGPLSKDCINTTTPTPAPLVSHPSNKKSMDIMLFLFTGLGYGVGFSIAVAVT</sequence>
<dbReference type="SUPFAM" id="SSF52058">
    <property type="entry name" value="L domain-like"/>
    <property type="match status" value="2"/>
</dbReference>
<comment type="similarity">
    <text evidence="2">Belongs to the RLP family.</text>
</comment>
<evidence type="ECO:0000259" key="13">
    <source>
        <dbReference type="Pfam" id="PF08263"/>
    </source>
</evidence>
<protein>
    <recommendedName>
        <fullName evidence="13">Leucine-rich repeat-containing N-terminal plant-type domain-containing protein</fullName>
    </recommendedName>
</protein>
<evidence type="ECO:0000256" key="11">
    <source>
        <dbReference type="ARBA" id="ARBA00023180"/>
    </source>
</evidence>
<keyword evidence="9 12" id="KW-1133">Transmembrane helix</keyword>
<dbReference type="InterPro" id="IPR001611">
    <property type="entry name" value="Leu-rich_rpt"/>
</dbReference>
<dbReference type="FunFam" id="3.80.10.10:FF:000111">
    <property type="entry name" value="LRR receptor-like serine/threonine-protein kinase ERECTA"/>
    <property type="match status" value="1"/>
</dbReference>
<dbReference type="PANTHER" id="PTHR48061:SF48">
    <property type="entry name" value="OS01G0162500 PROTEIN"/>
    <property type="match status" value="1"/>
</dbReference>
<evidence type="ECO:0000256" key="5">
    <source>
        <dbReference type="ARBA" id="ARBA00022626"/>
    </source>
</evidence>
<evidence type="ECO:0000256" key="9">
    <source>
        <dbReference type="ARBA" id="ARBA00022989"/>
    </source>
</evidence>
<keyword evidence="11" id="KW-0325">Glycoprotein</keyword>
<dbReference type="Gene3D" id="3.80.10.10">
    <property type="entry name" value="Ribonuclease Inhibitor"/>
    <property type="match status" value="3"/>
</dbReference>
<dbReference type="Pfam" id="PF13855">
    <property type="entry name" value="LRR_8"/>
    <property type="match status" value="1"/>
</dbReference>
<evidence type="ECO:0000256" key="7">
    <source>
        <dbReference type="ARBA" id="ARBA00022729"/>
    </source>
</evidence>
<feature type="domain" description="Leucine-rich repeat-containing N-terminal plant-type" evidence="13">
    <location>
        <begin position="23"/>
        <end position="64"/>
    </location>
</feature>
<keyword evidence="6 12" id="KW-0812">Transmembrane</keyword>
<feature type="transmembrane region" description="Helical" evidence="12">
    <location>
        <begin position="620"/>
        <end position="640"/>
    </location>
</feature>
<keyword evidence="5" id="KW-1070">Brassinosteroid signaling pathway</keyword>
<evidence type="ECO:0000256" key="12">
    <source>
        <dbReference type="SAM" id="Phobius"/>
    </source>
</evidence>
<dbReference type="Pfam" id="PF08263">
    <property type="entry name" value="LRRNT_2"/>
    <property type="match status" value="1"/>
</dbReference>
<name>A0AAV5D655_ELECO</name>
<keyword evidence="8" id="KW-0677">Repeat</keyword>
<keyword evidence="10 12" id="KW-0472">Membrane</keyword>
<dbReference type="PRINTS" id="PR00019">
    <property type="entry name" value="LEURICHRPT"/>
</dbReference>
<keyword evidence="15" id="KW-1185">Reference proteome</keyword>
<dbReference type="InterPro" id="IPR013210">
    <property type="entry name" value="LRR_N_plant-typ"/>
</dbReference>
<evidence type="ECO:0000256" key="4">
    <source>
        <dbReference type="ARBA" id="ARBA00022614"/>
    </source>
</evidence>
<dbReference type="FunFam" id="3.80.10.10:FF:000041">
    <property type="entry name" value="LRR receptor-like serine/threonine-protein kinase ERECTA"/>
    <property type="match status" value="1"/>
</dbReference>
<accession>A0AAV5D655</accession>
<dbReference type="Pfam" id="PF00560">
    <property type="entry name" value="LRR_1"/>
    <property type="match status" value="5"/>
</dbReference>
<dbReference type="AlphaFoldDB" id="A0AAV5D655"/>
<dbReference type="InterPro" id="IPR032675">
    <property type="entry name" value="LRR_dom_sf"/>
</dbReference>
<dbReference type="Proteomes" id="UP001054889">
    <property type="component" value="Unassembled WGS sequence"/>
</dbReference>
<dbReference type="GO" id="GO:0009742">
    <property type="term" value="P:brassinosteroid mediated signaling pathway"/>
    <property type="evidence" value="ECO:0007669"/>
    <property type="project" value="UniProtKB-KW"/>
</dbReference>
<organism evidence="14 15">
    <name type="scientific">Eleusine coracana subsp. coracana</name>
    <dbReference type="NCBI Taxonomy" id="191504"/>
    <lineage>
        <taxon>Eukaryota</taxon>
        <taxon>Viridiplantae</taxon>
        <taxon>Streptophyta</taxon>
        <taxon>Embryophyta</taxon>
        <taxon>Tracheophyta</taxon>
        <taxon>Spermatophyta</taxon>
        <taxon>Magnoliopsida</taxon>
        <taxon>Liliopsida</taxon>
        <taxon>Poales</taxon>
        <taxon>Poaceae</taxon>
        <taxon>PACMAD clade</taxon>
        <taxon>Chloridoideae</taxon>
        <taxon>Cynodonteae</taxon>
        <taxon>Eleusininae</taxon>
        <taxon>Eleusine</taxon>
    </lineage>
</organism>
<comment type="caution">
    <text evidence="14">The sequence shown here is derived from an EMBL/GenBank/DDBJ whole genome shotgun (WGS) entry which is preliminary data.</text>
</comment>
<comment type="subcellular location">
    <subcellularLocation>
        <location evidence="1">Cell membrane</location>
        <topology evidence="1">Single-pass type I membrane protein</topology>
    </subcellularLocation>
</comment>
<evidence type="ECO:0000256" key="8">
    <source>
        <dbReference type="ARBA" id="ARBA00022737"/>
    </source>
</evidence>
<dbReference type="SMART" id="SM00369">
    <property type="entry name" value="LRR_TYP"/>
    <property type="match status" value="3"/>
</dbReference>
<evidence type="ECO:0000256" key="2">
    <source>
        <dbReference type="ARBA" id="ARBA00009592"/>
    </source>
</evidence>
<dbReference type="EMBL" id="BQKI01000012">
    <property type="protein sequence ID" value="GJN05721.1"/>
    <property type="molecule type" value="Genomic_DNA"/>
</dbReference>
<reference evidence="14" key="1">
    <citation type="journal article" date="2018" name="DNA Res.">
        <title>Multiple hybrid de novo genome assembly of finger millet, an orphan allotetraploid crop.</title>
        <authorList>
            <person name="Hatakeyama M."/>
            <person name="Aluri S."/>
            <person name="Balachadran M.T."/>
            <person name="Sivarajan S.R."/>
            <person name="Patrignani A."/>
            <person name="Gruter S."/>
            <person name="Poveda L."/>
            <person name="Shimizu-Inatsugi R."/>
            <person name="Baeten J."/>
            <person name="Francoijs K.J."/>
            <person name="Nataraja K.N."/>
            <person name="Reddy Y.A.N."/>
            <person name="Phadnis S."/>
            <person name="Ravikumar R.L."/>
            <person name="Schlapbach R."/>
            <person name="Sreeman S.M."/>
            <person name="Shimizu K.K."/>
        </authorList>
    </citation>
    <scope>NUCLEOTIDE SEQUENCE</scope>
</reference>
<reference evidence="14" key="2">
    <citation type="submission" date="2021-12" db="EMBL/GenBank/DDBJ databases">
        <title>Resequencing data analysis of finger millet.</title>
        <authorList>
            <person name="Hatakeyama M."/>
            <person name="Aluri S."/>
            <person name="Balachadran M.T."/>
            <person name="Sivarajan S.R."/>
            <person name="Poveda L."/>
            <person name="Shimizu-Inatsugi R."/>
            <person name="Schlapbach R."/>
            <person name="Sreeman S.M."/>
            <person name="Shimizu K.K."/>
        </authorList>
    </citation>
    <scope>NUCLEOTIDE SEQUENCE</scope>
</reference>
<keyword evidence="3" id="KW-1003">Cell membrane</keyword>
<evidence type="ECO:0000313" key="15">
    <source>
        <dbReference type="Proteomes" id="UP001054889"/>
    </source>
</evidence>
<evidence type="ECO:0000313" key="14">
    <source>
        <dbReference type="EMBL" id="GJN05721.1"/>
    </source>
</evidence>
<gene>
    <name evidence="14" type="primary">ga23380</name>
    <name evidence="14" type="ORF">PR202_ga23380</name>
</gene>
<keyword evidence="7" id="KW-0732">Signal</keyword>
<dbReference type="GO" id="GO:0005886">
    <property type="term" value="C:plasma membrane"/>
    <property type="evidence" value="ECO:0007669"/>
    <property type="project" value="UniProtKB-SubCell"/>
</dbReference>
<proteinExistence type="inferred from homology"/>
<evidence type="ECO:0000256" key="3">
    <source>
        <dbReference type="ARBA" id="ARBA00022475"/>
    </source>
</evidence>
<dbReference type="InterPro" id="IPR003591">
    <property type="entry name" value="Leu-rich_rpt_typical-subtyp"/>
</dbReference>
<evidence type="ECO:0000256" key="6">
    <source>
        <dbReference type="ARBA" id="ARBA00022692"/>
    </source>
</evidence>
<dbReference type="PANTHER" id="PTHR48061">
    <property type="entry name" value="LEUCINE-RICH REPEAT RECEPTOR PROTEIN KINASE EMS1-LIKE-RELATED"/>
    <property type="match status" value="1"/>
</dbReference>
<dbReference type="InterPro" id="IPR046956">
    <property type="entry name" value="RLP23-like"/>
</dbReference>
<keyword evidence="4" id="KW-0433">Leucine-rich repeat</keyword>
<evidence type="ECO:0000256" key="10">
    <source>
        <dbReference type="ARBA" id="ARBA00023136"/>
    </source>
</evidence>